<dbReference type="Pfam" id="PF05309">
    <property type="entry name" value="TraE"/>
    <property type="match status" value="1"/>
</dbReference>
<keyword evidence="1" id="KW-0472">Membrane</keyword>
<proteinExistence type="predicted"/>
<evidence type="ECO:0000256" key="1">
    <source>
        <dbReference type="SAM" id="Phobius"/>
    </source>
</evidence>
<gene>
    <name evidence="2" type="ORF">COX41_01055</name>
</gene>
<accession>A0A2G9YKL3</accession>
<organism evidence="2 3">
    <name type="scientific">Candidatus Sherwoodlollariibacterium unditelluris</name>
    <dbReference type="NCBI Taxonomy" id="1974757"/>
    <lineage>
        <taxon>Bacteria</taxon>
        <taxon>Pseudomonadati</taxon>
        <taxon>Candidatus Omnitrophota</taxon>
        <taxon>Candidatus Sherwoodlollariibacterium</taxon>
    </lineage>
</organism>
<dbReference type="Proteomes" id="UP000231292">
    <property type="component" value="Unassembled WGS sequence"/>
</dbReference>
<sequence length="226" mass="25435">MKNKGAGVSEENLRNASPFLFAMNDFKPEKVKRTGFVEKWAHAEQTSAFLGISFYAVIVFCIVLLVTLFKVSTKPQSIYYIPSAQEAGIAYPNRIDKAVVCGFASSWLLNRNNFTPLTVKDTYQRAMRYMAPGLLSRTKASLEDEISRVTRDNISSLFSLSKDPESENSGTDFKVTLIGEKIIFMGKEKLDDRILRYTMTLQRIPPIETNPYGLVIAGVKQEEVEP</sequence>
<keyword evidence="1" id="KW-0812">Transmembrane</keyword>
<feature type="transmembrane region" description="Helical" evidence="1">
    <location>
        <begin position="48"/>
        <end position="69"/>
    </location>
</feature>
<reference evidence="2 3" key="1">
    <citation type="submission" date="2017-09" db="EMBL/GenBank/DDBJ databases">
        <title>Depth-based differentiation of microbial function through sediment-hosted aquifers and enrichment of novel symbionts in the deep terrestrial subsurface.</title>
        <authorList>
            <person name="Probst A.J."/>
            <person name="Ladd B."/>
            <person name="Jarett J.K."/>
            <person name="Geller-Mcgrath D.E."/>
            <person name="Sieber C.M."/>
            <person name="Emerson J.B."/>
            <person name="Anantharaman K."/>
            <person name="Thomas B.C."/>
            <person name="Malmstrom R."/>
            <person name="Stieglmeier M."/>
            <person name="Klingl A."/>
            <person name="Woyke T."/>
            <person name="Ryan C.M."/>
            <person name="Banfield J.F."/>
        </authorList>
    </citation>
    <scope>NUCLEOTIDE SEQUENCE [LARGE SCALE GENOMIC DNA]</scope>
    <source>
        <strain evidence="2">CG23_combo_of_CG06-09_8_20_14_all_41_10</strain>
    </source>
</reference>
<keyword evidence="1" id="KW-1133">Transmembrane helix</keyword>
<evidence type="ECO:0008006" key="4">
    <source>
        <dbReference type="Google" id="ProtNLM"/>
    </source>
</evidence>
<comment type="caution">
    <text evidence="2">The sequence shown here is derived from an EMBL/GenBank/DDBJ whole genome shotgun (WGS) entry which is preliminary data.</text>
</comment>
<dbReference type="InterPro" id="IPR007973">
    <property type="entry name" value="Pilus_assembly_TraE"/>
</dbReference>
<name>A0A2G9YKL3_9BACT</name>
<dbReference type="EMBL" id="PCRK01000021">
    <property type="protein sequence ID" value="PIP19787.1"/>
    <property type="molecule type" value="Genomic_DNA"/>
</dbReference>
<evidence type="ECO:0000313" key="3">
    <source>
        <dbReference type="Proteomes" id="UP000231292"/>
    </source>
</evidence>
<dbReference type="AlphaFoldDB" id="A0A2G9YKL3"/>
<evidence type="ECO:0000313" key="2">
    <source>
        <dbReference type="EMBL" id="PIP19787.1"/>
    </source>
</evidence>
<protein>
    <recommendedName>
        <fullName evidence="4">Bacterial virulence protein VirB8 domain-containing protein</fullName>
    </recommendedName>
</protein>